<sequence>MDGVGLGVTLEDARARRGVEPMVLITLGSVALVIALALPRILARVRDSDFLELAASIQDDSFYYLLPAYHFKTKLFFTFDGLTPSYGFQPMYELLLAGLAVFHDDFESFFRGAMAMGVWLHVLTSVLLVLLVMRGADAKAPWLRNLQLVLAGVAGLFYFTRGTVLLSAMTCKENALTALVFVGLLLVATADARTPAERRRLSLVVGLGLSALLLCRMLPTSLVIAGLVGLGALLRWRRPWELLGAFTVPLVLWFGYATLAFGHPLPTSARVKALASSSLPITWEVVSRDGWDYLKSALDFSMGMPGRLYLPQQDAARMVFDSSRSSLWMALAVSTLVALVVAGLWRSRREQRDLQVSSGVLGLVAALLVGLLFAYVAQGSLIATRRPGELTYYIWYVFDAPVLFAVALGIACVRGLSMLEAARESWREKSLPMRPVARTFALGVVMVAGALAVFIARVPREYGKLSRLQPFTSFDPVSQSWPHTMIRAGLWLKQNVPLQPGERVACYSCGSLGMLLPGHVMNLDGLANDDSARYLLGGSTTTPYVTKMRPRFYIDVHPVDFDEAGIQVKPLHILPFGFKRKPGYLIAELSYPTP</sequence>
<keyword evidence="3" id="KW-1185">Reference proteome</keyword>
<feature type="transmembrane region" description="Helical" evidence="1">
    <location>
        <begin position="327"/>
        <end position="345"/>
    </location>
</feature>
<feature type="transmembrane region" description="Helical" evidence="1">
    <location>
        <begin position="204"/>
        <end position="230"/>
    </location>
</feature>
<reference evidence="2 3" key="1">
    <citation type="submission" date="2016-10" db="EMBL/GenBank/DDBJ databases">
        <authorList>
            <person name="Varghese N."/>
            <person name="Submissions S."/>
        </authorList>
    </citation>
    <scope>NUCLEOTIDE SEQUENCE [LARGE SCALE GENOMIC DNA]</scope>
    <source>
        <strain evidence="2 3">DSM 16525</strain>
    </source>
</reference>
<evidence type="ECO:0008006" key="4">
    <source>
        <dbReference type="Google" id="ProtNLM"/>
    </source>
</evidence>
<dbReference type="Proteomes" id="UP000183760">
    <property type="component" value="Unassembled WGS sequence"/>
</dbReference>
<evidence type="ECO:0000256" key="1">
    <source>
        <dbReference type="SAM" id="Phobius"/>
    </source>
</evidence>
<keyword evidence="1" id="KW-1133">Transmembrane helix</keyword>
<feature type="transmembrane region" description="Helical" evidence="1">
    <location>
        <begin position="175"/>
        <end position="192"/>
    </location>
</feature>
<feature type="transmembrane region" description="Helical" evidence="1">
    <location>
        <begin position="390"/>
        <end position="416"/>
    </location>
</feature>
<feature type="transmembrane region" description="Helical" evidence="1">
    <location>
        <begin position="357"/>
        <end position="378"/>
    </location>
</feature>
<evidence type="ECO:0000313" key="3">
    <source>
        <dbReference type="Proteomes" id="UP000183760"/>
    </source>
</evidence>
<feature type="transmembrane region" description="Helical" evidence="1">
    <location>
        <begin position="242"/>
        <end position="262"/>
    </location>
</feature>
<feature type="transmembrane region" description="Helical" evidence="1">
    <location>
        <begin position="118"/>
        <end position="136"/>
    </location>
</feature>
<dbReference type="RefSeq" id="WP_143097007.1">
    <property type="nucleotide sequence ID" value="NZ_BJXR01000016.1"/>
</dbReference>
<keyword evidence="1" id="KW-0472">Membrane</keyword>
<proteinExistence type="predicted"/>
<evidence type="ECO:0000313" key="2">
    <source>
        <dbReference type="EMBL" id="SET46535.1"/>
    </source>
</evidence>
<accession>A0ABY1C0D0</accession>
<feature type="transmembrane region" description="Helical" evidence="1">
    <location>
        <begin position="22"/>
        <end position="42"/>
    </location>
</feature>
<feature type="transmembrane region" description="Helical" evidence="1">
    <location>
        <begin position="148"/>
        <end position="169"/>
    </location>
</feature>
<gene>
    <name evidence="2" type="ORF">SAMN05443572_102377</name>
</gene>
<comment type="caution">
    <text evidence="2">The sequence shown here is derived from an EMBL/GenBank/DDBJ whole genome shotgun (WGS) entry which is preliminary data.</text>
</comment>
<organism evidence="2 3">
    <name type="scientific">Myxococcus fulvus</name>
    <dbReference type="NCBI Taxonomy" id="33"/>
    <lineage>
        <taxon>Bacteria</taxon>
        <taxon>Pseudomonadati</taxon>
        <taxon>Myxococcota</taxon>
        <taxon>Myxococcia</taxon>
        <taxon>Myxococcales</taxon>
        <taxon>Cystobacterineae</taxon>
        <taxon>Myxococcaceae</taxon>
        <taxon>Myxococcus</taxon>
    </lineage>
</organism>
<keyword evidence="1" id="KW-0812">Transmembrane</keyword>
<protein>
    <recommendedName>
        <fullName evidence="4">Glycosyltransferase RgtA/B/C/D-like domain-containing protein</fullName>
    </recommendedName>
</protein>
<feature type="transmembrane region" description="Helical" evidence="1">
    <location>
        <begin position="436"/>
        <end position="458"/>
    </location>
</feature>
<dbReference type="EMBL" id="FOIB01000002">
    <property type="protein sequence ID" value="SET46535.1"/>
    <property type="molecule type" value="Genomic_DNA"/>
</dbReference>
<name>A0ABY1C0D0_MYXFU</name>